<evidence type="ECO:0000313" key="1">
    <source>
        <dbReference type="EMBL" id="KAJ3610893.1"/>
    </source>
</evidence>
<dbReference type="AlphaFoldDB" id="A0A9Q0ESI8"/>
<protein>
    <submittedName>
        <fullName evidence="1">Uncharacterized protein</fullName>
    </submittedName>
</protein>
<proteinExistence type="predicted"/>
<reference evidence="1" key="1">
    <citation type="submission" date="2022-07" db="EMBL/GenBank/DDBJ databases">
        <title>Chromosome-level genome of Muraenolepis orangiensis.</title>
        <authorList>
            <person name="Kim J."/>
        </authorList>
    </citation>
    <scope>NUCLEOTIDE SEQUENCE</scope>
    <source>
        <strain evidence="1">KU_S4_2022</strain>
        <tissue evidence="1">Muscle</tissue>
    </source>
</reference>
<sequence>MRFSCFYSGRTPPPGPWRRSWVTPSLTRRLCRKHVGRLMDLTLTAELPGEELMDQQYGGWEPLIVPLPG</sequence>
<name>A0A9Q0ESI8_9TELE</name>
<gene>
    <name evidence="1" type="ORF">NHX12_022983</name>
</gene>
<feature type="non-terminal residue" evidence="1">
    <location>
        <position position="69"/>
    </location>
</feature>
<accession>A0A9Q0ESI8</accession>
<dbReference type="Proteomes" id="UP001148018">
    <property type="component" value="Unassembled WGS sequence"/>
</dbReference>
<organism evidence="1 2">
    <name type="scientific">Muraenolepis orangiensis</name>
    <name type="common">Patagonian moray cod</name>
    <dbReference type="NCBI Taxonomy" id="630683"/>
    <lineage>
        <taxon>Eukaryota</taxon>
        <taxon>Metazoa</taxon>
        <taxon>Chordata</taxon>
        <taxon>Craniata</taxon>
        <taxon>Vertebrata</taxon>
        <taxon>Euteleostomi</taxon>
        <taxon>Actinopterygii</taxon>
        <taxon>Neopterygii</taxon>
        <taxon>Teleostei</taxon>
        <taxon>Neoteleostei</taxon>
        <taxon>Acanthomorphata</taxon>
        <taxon>Zeiogadaria</taxon>
        <taxon>Gadariae</taxon>
        <taxon>Gadiformes</taxon>
        <taxon>Muraenolepidoidei</taxon>
        <taxon>Muraenolepididae</taxon>
        <taxon>Muraenolepis</taxon>
    </lineage>
</organism>
<comment type="caution">
    <text evidence="1">The sequence shown here is derived from an EMBL/GenBank/DDBJ whole genome shotgun (WGS) entry which is preliminary data.</text>
</comment>
<keyword evidence="2" id="KW-1185">Reference proteome</keyword>
<dbReference type="EMBL" id="JANIIK010000038">
    <property type="protein sequence ID" value="KAJ3610893.1"/>
    <property type="molecule type" value="Genomic_DNA"/>
</dbReference>
<evidence type="ECO:0000313" key="2">
    <source>
        <dbReference type="Proteomes" id="UP001148018"/>
    </source>
</evidence>